<feature type="binding site" evidence="8">
    <location>
        <position position="196"/>
    </location>
    <ligand>
        <name>Zn(2+)</name>
        <dbReference type="ChEBI" id="CHEBI:29105"/>
        <note>catalytic</note>
    </ligand>
</feature>
<dbReference type="EMBL" id="SLWY01000002">
    <property type="protein sequence ID" value="TCO83437.1"/>
    <property type="molecule type" value="Genomic_DNA"/>
</dbReference>
<dbReference type="SUPFAM" id="SSF48452">
    <property type="entry name" value="TPR-like"/>
    <property type="match status" value="1"/>
</dbReference>
<evidence type="ECO:0000256" key="7">
    <source>
        <dbReference type="ARBA" id="ARBA00023049"/>
    </source>
</evidence>
<keyword evidence="7 8" id="KW-0482">Metalloprotease</keyword>
<dbReference type="OrthoDB" id="9810445at2"/>
<organism evidence="11 12">
    <name type="scientific">Plasticicumulans lactativorans</name>
    <dbReference type="NCBI Taxonomy" id="1133106"/>
    <lineage>
        <taxon>Bacteria</taxon>
        <taxon>Pseudomonadati</taxon>
        <taxon>Pseudomonadota</taxon>
        <taxon>Gammaproteobacteria</taxon>
        <taxon>Candidatus Competibacteraceae</taxon>
        <taxon>Plasticicumulans</taxon>
    </lineage>
</organism>
<feature type="binding site" evidence="8">
    <location>
        <position position="133"/>
    </location>
    <ligand>
        <name>Zn(2+)</name>
        <dbReference type="ChEBI" id="CHEBI:29105"/>
        <note>catalytic</note>
    </ligand>
</feature>
<dbReference type="Gene3D" id="1.25.40.10">
    <property type="entry name" value="Tetratricopeptide repeat domain"/>
    <property type="match status" value="1"/>
</dbReference>
<evidence type="ECO:0000256" key="1">
    <source>
        <dbReference type="ARBA" id="ARBA00022670"/>
    </source>
</evidence>
<feature type="chain" id="PRO_5021049727" description="Putative beta-barrel assembly-enhancing protease" evidence="8">
    <location>
        <begin position="22"/>
        <end position="479"/>
    </location>
</feature>
<dbReference type="RefSeq" id="WP_132538365.1">
    <property type="nucleotide sequence ID" value="NZ_SLWY01000002.1"/>
</dbReference>
<evidence type="ECO:0000313" key="11">
    <source>
        <dbReference type="EMBL" id="TCO83437.1"/>
    </source>
</evidence>
<dbReference type="PANTHER" id="PTHR22726">
    <property type="entry name" value="METALLOENDOPEPTIDASE OMA1"/>
    <property type="match status" value="1"/>
</dbReference>
<dbReference type="GO" id="GO:0008270">
    <property type="term" value="F:zinc ion binding"/>
    <property type="evidence" value="ECO:0007669"/>
    <property type="project" value="UniProtKB-UniRule"/>
</dbReference>
<dbReference type="InterPro" id="IPR011990">
    <property type="entry name" value="TPR-like_helical_dom_sf"/>
</dbReference>
<comment type="cofactor">
    <cofactor evidence="8">
        <name>Zn(2+)</name>
        <dbReference type="ChEBI" id="CHEBI:29105"/>
    </cofactor>
    <text evidence="8">Binds 1 zinc ion per subunit.</text>
</comment>
<evidence type="ECO:0000256" key="5">
    <source>
        <dbReference type="ARBA" id="ARBA00022801"/>
    </source>
</evidence>
<feature type="active site" evidence="8">
    <location>
        <position position="130"/>
    </location>
</feature>
<proteinExistence type="inferred from homology"/>
<evidence type="ECO:0000256" key="8">
    <source>
        <dbReference type="HAMAP-Rule" id="MF_00997"/>
    </source>
</evidence>
<feature type="domain" description="Peptidase M48" evidence="10">
    <location>
        <begin position="65"/>
        <end position="254"/>
    </location>
</feature>
<dbReference type="InterPro" id="IPR030873">
    <property type="entry name" value="Protease_BepA"/>
</dbReference>
<comment type="caution">
    <text evidence="11">The sequence shown here is derived from an EMBL/GenBank/DDBJ whole genome shotgun (WGS) entry which is preliminary data.</text>
</comment>
<dbReference type="Pfam" id="PF01435">
    <property type="entry name" value="Peptidase_M48"/>
    <property type="match status" value="1"/>
</dbReference>
<feature type="active site" description="Proton donor" evidence="8">
    <location>
        <position position="200"/>
    </location>
</feature>
<dbReference type="GO" id="GO:0004222">
    <property type="term" value="F:metalloendopeptidase activity"/>
    <property type="evidence" value="ECO:0007669"/>
    <property type="project" value="InterPro"/>
</dbReference>
<dbReference type="GO" id="GO:0051603">
    <property type="term" value="P:proteolysis involved in protein catabolic process"/>
    <property type="evidence" value="ECO:0007669"/>
    <property type="project" value="TreeGrafter"/>
</dbReference>
<name>A0A4R2LF93_9GAMM</name>
<evidence type="ECO:0000256" key="9">
    <source>
        <dbReference type="SAM" id="MobiDB-lite"/>
    </source>
</evidence>
<evidence type="ECO:0000259" key="10">
    <source>
        <dbReference type="Pfam" id="PF01435"/>
    </source>
</evidence>
<feature type="signal peptide" evidence="8">
    <location>
        <begin position="1"/>
        <end position="21"/>
    </location>
</feature>
<dbReference type="InterPro" id="IPR001915">
    <property type="entry name" value="Peptidase_M48"/>
</dbReference>
<keyword evidence="5 8" id="KW-0378">Hydrolase</keyword>
<evidence type="ECO:0000256" key="3">
    <source>
        <dbReference type="ARBA" id="ARBA00022729"/>
    </source>
</evidence>
<accession>A0A4R2LF93</accession>
<dbReference type="EC" id="3.4.-.-" evidence="8"/>
<dbReference type="PANTHER" id="PTHR22726:SF1">
    <property type="entry name" value="METALLOENDOPEPTIDASE OMA1, MITOCHONDRIAL"/>
    <property type="match status" value="1"/>
</dbReference>
<evidence type="ECO:0000256" key="4">
    <source>
        <dbReference type="ARBA" id="ARBA00022764"/>
    </source>
</evidence>
<dbReference type="Pfam" id="PF14559">
    <property type="entry name" value="TPR_19"/>
    <property type="match status" value="1"/>
</dbReference>
<protein>
    <recommendedName>
        <fullName evidence="8">Putative beta-barrel assembly-enhancing protease</fullName>
        <ecNumber evidence="8">3.4.-.-</ecNumber>
    </recommendedName>
</protein>
<reference evidence="11 12" key="1">
    <citation type="submission" date="2019-03" db="EMBL/GenBank/DDBJ databases">
        <title>Genomic Encyclopedia of Type Strains, Phase IV (KMG-IV): sequencing the most valuable type-strain genomes for metagenomic binning, comparative biology and taxonomic classification.</title>
        <authorList>
            <person name="Goeker M."/>
        </authorList>
    </citation>
    <scope>NUCLEOTIDE SEQUENCE [LARGE SCALE GENOMIC DNA]</scope>
    <source>
        <strain evidence="11 12">DSM 25287</strain>
    </source>
</reference>
<keyword evidence="3 8" id="KW-0732">Signal</keyword>
<comment type="similarity">
    <text evidence="8">Belongs to the peptidase M48 family. BepA subfamily.</text>
</comment>
<keyword evidence="4 8" id="KW-0574">Periplasm</keyword>
<dbReference type="Gene3D" id="3.30.2010.10">
    <property type="entry name" value="Metalloproteases ('zincins'), catalytic domain"/>
    <property type="match status" value="1"/>
</dbReference>
<gene>
    <name evidence="11" type="ORF">EV699_102135</name>
</gene>
<dbReference type="AlphaFoldDB" id="A0A4R2LF93"/>
<dbReference type="GO" id="GO:0042597">
    <property type="term" value="C:periplasmic space"/>
    <property type="evidence" value="ECO:0007669"/>
    <property type="project" value="UniProtKB-SubCell"/>
</dbReference>
<comment type="subcellular location">
    <subcellularLocation>
        <location evidence="8">Periplasm</location>
    </subcellularLocation>
</comment>
<comment type="function">
    <text evidence="8">Functions as both a chaperone and a metalloprotease. Maintains the integrity of the outer membrane by promoting either the assembly or the elimination of outer membrane proteins, depending on their folding state.</text>
</comment>
<evidence type="ECO:0000256" key="2">
    <source>
        <dbReference type="ARBA" id="ARBA00022723"/>
    </source>
</evidence>
<feature type="region of interest" description="Disordered" evidence="9">
    <location>
        <begin position="247"/>
        <end position="267"/>
    </location>
</feature>
<keyword evidence="12" id="KW-1185">Reference proteome</keyword>
<feature type="binding site" evidence="8">
    <location>
        <position position="129"/>
    </location>
    <ligand>
        <name>Zn(2+)</name>
        <dbReference type="ChEBI" id="CHEBI:29105"/>
        <note>catalytic</note>
    </ligand>
</feature>
<keyword evidence="2 8" id="KW-0479">Metal-binding</keyword>
<dbReference type="InterPro" id="IPR051156">
    <property type="entry name" value="Mito/Outer_Membr_Metalloprot"/>
</dbReference>
<evidence type="ECO:0000313" key="12">
    <source>
        <dbReference type="Proteomes" id="UP000295765"/>
    </source>
</evidence>
<sequence precursor="true">MSSRTPLVLCLCLALVNTSTAQTIELPDIGDPSQQYLGPLDEYRIGLKLMRQLRDRSMVMEDVQLNEYLNAIGRRIAVGAEGAANPFTFFWVRNPDINAFALPGGFIGVNSGLLLATRSESELAGVLAHEIAHVSQHHVARAYADAQRMALPTLAAMLAGIAVAAASRNGEVGTAAVASAFAASSQRSIDLTRANEQEADRVGTQLLLRSGYDPDGMATFFARLDQGSGAAAQVPEFLRSHPLPVNRMADAQNRTANSPRPRRGDERDYRFARARMTVFANDNTVRLLRAYEENPATEGDDAELYGYVLALIRANRLDAARTQLAKLLKRQPESLPLRIEEADLALARGDADEAWRLYERLRRLYPNDFALAMRYAQALTRRGDPRRAVPVLEAQLRRRSEVPEAHELYAQATQQTGDEAATHLAMAEYYYLTGDLRAAIDQAEIGLRVPAATPDQRARLRNRLRQLQAMRDADAQDGH</sequence>
<evidence type="ECO:0000256" key="6">
    <source>
        <dbReference type="ARBA" id="ARBA00022833"/>
    </source>
</evidence>
<keyword evidence="1 8" id="KW-0645">Protease</keyword>
<keyword evidence="6 8" id="KW-0862">Zinc</keyword>
<dbReference type="HAMAP" id="MF_00997">
    <property type="entry name" value="Protease_BepA"/>
    <property type="match status" value="1"/>
</dbReference>
<dbReference type="GO" id="GO:0016020">
    <property type="term" value="C:membrane"/>
    <property type="evidence" value="ECO:0007669"/>
    <property type="project" value="InterPro"/>
</dbReference>
<dbReference type="Proteomes" id="UP000295765">
    <property type="component" value="Unassembled WGS sequence"/>
</dbReference>